<feature type="compositionally biased region" description="Basic and acidic residues" evidence="1">
    <location>
        <begin position="103"/>
        <end position="119"/>
    </location>
</feature>
<sequence length="144" mass="15963">AGRRRAHPRDSHRETGASQRRLGGGQARRVRHVGGAGSVCHQRQSASLDPVPGWKLGLRDPRDGLCDDSDRRRRRGQSGETREPHAATGKLDSLPLWRIGHRRFTDGHDSSRRVSDGHLQRTAHTSRPQGAPGHHSRWPATGHV</sequence>
<feature type="non-terminal residue" evidence="2">
    <location>
        <position position="1"/>
    </location>
</feature>
<evidence type="ECO:0000256" key="1">
    <source>
        <dbReference type="SAM" id="MobiDB-lite"/>
    </source>
</evidence>
<proteinExistence type="predicted"/>
<evidence type="ECO:0000313" key="2">
    <source>
        <dbReference type="EMBL" id="SVD07185.1"/>
    </source>
</evidence>
<organism evidence="2">
    <name type="scientific">marine metagenome</name>
    <dbReference type="NCBI Taxonomy" id="408172"/>
    <lineage>
        <taxon>unclassified sequences</taxon>
        <taxon>metagenomes</taxon>
        <taxon>ecological metagenomes</taxon>
    </lineage>
</organism>
<protein>
    <submittedName>
        <fullName evidence="2">Uncharacterized protein</fullName>
    </submittedName>
</protein>
<feature type="non-terminal residue" evidence="2">
    <location>
        <position position="144"/>
    </location>
</feature>
<dbReference type="AlphaFoldDB" id="A0A382SCK4"/>
<feature type="compositionally biased region" description="Basic and acidic residues" evidence="1">
    <location>
        <begin position="57"/>
        <end position="71"/>
    </location>
</feature>
<gene>
    <name evidence="2" type="ORF">METZ01_LOCUS360039</name>
</gene>
<name>A0A382SCK4_9ZZZZ</name>
<feature type="region of interest" description="Disordered" evidence="1">
    <location>
        <begin position="1"/>
        <end position="144"/>
    </location>
</feature>
<dbReference type="EMBL" id="UINC01127811">
    <property type="protein sequence ID" value="SVD07185.1"/>
    <property type="molecule type" value="Genomic_DNA"/>
</dbReference>
<reference evidence="2" key="1">
    <citation type="submission" date="2018-05" db="EMBL/GenBank/DDBJ databases">
        <authorList>
            <person name="Lanie J.A."/>
            <person name="Ng W.-L."/>
            <person name="Kazmierczak K.M."/>
            <person name="Andrzejewski T.M."/>
            <person name="Davidsen T.M."/>
            <person name="Wayne K.J."/>
            <person name="Tettelin H."/>
            <person name="Glass J.I."/>
            <person name="Rusch D."/>
            <person name="Podicherti R."/>
            <person name="Tsui H.-C.T."/>
            <person name="Winkler M.E."/>
        </authorList>
    </citation>
    <scope>NUCLEOTIDE SEQUENCE</scope>
</reference>
<accession>A0A382SCK4</accession>